<protein>
    <recommendedName>
        <fullName evidence="7">Acyltransferase</fullName>
    </recommendedName>
</protein>
<proteinExistence type="predicted"/>
<dbReference type="CDD" id="cd04647">
    <property type="entry name" value="LbH_MAT_like"/>
    <property type="match status" value="1"/>
</dbReference>
<keyword evidence="3" id="KW-0012">Acyltransferase</keyword>
<keyword evidence="1" id="KW-0808">Transferase</keyword>
<keyword evidence="2" id="KW-0677">Repeat</keyword>
<accession>I8W3V8</accession>
<comment type="caution">
    <text evidence="5">The sequence shown here is derived from an EMBL/GenBank/DDBJ whole genome shotgun (WGS) entry which is preliminary data.</text>
</comment>
<dbReference type="SUPFAM" id="SSF51161">
    <property type="entry name" value="Trimeric LpxA-like enzymes"/>
    <property type="match status" value="1"/>
</dbReference>
<dbReference type="RefSeq" id="WP_007846480.1">
    <property type="nucleotide sequence ID" value="NZ_JH724134.1"/>
</dbReference>
<organism evidence="5 6">
    <name type="scientific">Phocaeicola dorei CL02T12C06</name>
    <dbReference type="NCBI Taxonomy" id="997876"/>
    <lineage>
        <taxon>Bacteria</taxon>
        <taxon>Pseudomonadati</taxon>
        <taxon>Bacteroidota</taxon>
        <taxon>Bacteroidia</taxon>
        <taxon>Bacteroidales</taxon>
        <taxon>Bacteroidaceae</taxon>
        <taxon>Phocaeicola</taxon>
    </lineage>
</organism>
<dbReference type="EMBL" id="AGXJ01000043">
    <property type="protein sequence ID" value="EIY33305.1"/>
    <property type="molecule type" value="Genomic_DNA"/>
</dbReference>
<dbReference type="OrthoDB" id="9812571at2"/>
<dbReference type="PROSITE" id="PS00101">
    <property type="entry name" value="HEXAPEP_TRANSFERASES"/>
    <property type="match status" value="1"/>
</dbReference>
<dbReference type="InterPro" id="IPR011004">
    <property type="entry name" value="Trimer_LpxA-like_sf"/>
</dbReference>
<evidence type="ECO:0008006" key="7">
    <source>
        <dbReference type="Google" id="ProtNLM"/>
    </source>
</evidence>
<keyword evidence="4" id="KW-1133">Transmembrane helix</keyword>
<sequence>MFVLFESISWLILILMRIWIKIYNLILHYCYKNIKGYICYPHQLRGLQYVQIGEGSTISTGSILTAWDEYGEIKYTPSIIIGKHCRIGEYCQITACHKIIIGDNLLTGRYVYISDNAHGNTQIKHLSIPPIKRPLYVKGPVIIGNNVWIGEGARILSGVTIGDGSVIGANAVVTHDVPAYSVVGGVPAKIIKRIEHCDSANLLI</sequence>
<keyword evidence="4" id="KW-0472">Membrane</keyword>
<dbReference type="InterPro" id="IPR001451">
    <property type="entry name" value="Hexapep"/>
</dbReference>
<dbReference type="HOGENOM" id="CLU_051638_7_0_10"/>
<evidence type="ECO:0000256" key="4">
    <source>
        <dbReference type="SAM" id="Phobius"/>
    </source>
</evidence>
<gene>
    <name evidence="5" type="ORF">HMPREF1064_02598</name>
</gene>
<evidence type="ECO:0000313" key="5">
    <source>
        <dbReference type="EMBL" id="EIY33305.1"/>
    </source>
</evidence>
<dbReference type="GO" id="GO:0016746">
    <property type="term" value="F:acyltransferase activity"/>
    <property type="evidence" value="ECO:0007669"/>
    <property type="project" value="UniProtKB-KW"/>
</dbReference>
<dbReference type="InterPro" id="IPR051159">
    <property type="entry name" value="Hexapeptide_acetyltransf"/>
</dbReference>
<keyword evidence="4" id="KW-0812">Transmembrane</keyword>
<evidence type="ECO:0000256" key="1">
    <source>
        <dbReference type="ARBA" id="ARBA00022679"/>
    </source>
</evidence>
<dbReference type="AlphaFoldDB" id="I8W3V8"/>
<dbReference type="PANTHER" id="PTHR23416:SF78">
    <property type="entry name" value="LIPOPOLYSACCHARIDE BIOSYNTHESIS O-ACETYL TRANSFERASE WBBJ-RELATED"/>
    <property type="match status" value="1"/>
</dbReference>
<evidence type="ECO:0000256" key="2">
    <source>
        <dbReference type="ARBA" id="ARBA00022737"/>
    </source>
</evidence>
<evidence type="ECO:0000256" key="3">
    <source>
        <dbReference type="ARBA" id="ARBA00023315"/>
    </source>
</evidence>
<dbReference type="Pfam" id="PF00132">
    <property type="entry name" value="Hexapep"/>
    <property type="match status" value="1"/>
</dbReference>
<dbReference type="Gene3D" id="2.160.10.10">
    <property type="entry name" value="Hexapeptide repeat proteins"/>
    <property type="match status" value="1"/>
</dbReference>
<feature type="transmembrane region" description="Helical" evidence="4">
    <location>
        <begin position="7"/>
        <end position="27"/>
    </location>
</feature>
<dbReference type="PANTHER" id="PTHR23416">
    <property type="entry name" value="SIALIC ACID SYNTHASE-RELATED"/>
    <property type="match status" value="1"/>
</dbReference>
<dbReference type="Proteomes" id="UP000005974">
    <property type="component" value="Unassembled WGS sequence"/>
</dbReference>
<keyword evidence="6" id="KW-1185">Reference proteome</keyword>
<name>I8W3V8_9BACT</name>
<reference evidence="5 6" key="1">
    <citation type="submission" date="2012-02" db="EMBL/GenBank/DDBJ databases">
        <title>The Genome Sequence of Bacteroides dorei CL02T12C06.</title>
        <authorList>
            <consortium name="The Broad Institute Genome Sequencing Platform"/>
            <person name="Earl A."/>
            <person name="Ward D."/>
            <person name="Feldgarden M."/>
            <person name="Gevers D."/>
            <person name="Zitomersky N.L."/>
            <person name="Coyne M.J."/>
            <person name="Comstock L.E."/>
            <person name="Young S.K."/>
            <person name="Zeng Q."/>
            <person name="Gargeya S."/>
            <person name="Fitzgerald M."/>
            <person name="Haas B."/>
            <person name="Abouelleil A."/>
            <person name="Alvarado L."/>
            <person name="Arachchi H.M."/>
            <person name="Berlin A."/>
            <person name="Chapman S.B."/>
            <person name="Gearin G."/>
            <person name="Goldberg J."/>
            <person name="Griggs A."/>
            <person name="Gujja S."/>
            <person name="Hansen M."/>
            <person name="Heiman D."/>
            <person name="Howarth C."/>
            <person name="Larimer J."/>
            <person name="Lui A."/>
            <person name="MacDonald P.J.P."/>
            <person name="McCowen C."/>
            <person name="Montmayeur A."/>
            <person name="Murphy C."/>
            <person name="Neiman D."/>
            <person name="Pearson M."/>
            <person name="Priest M."/>
            <person name="Roberts A."/>
            <person name="Saif S."/>
            <person name="Shea T."/>
            <person name="Sisk P."/>
            <person name="Stolte C."/>
            <person name="Sykes S."/>
            <person name="Wortman J."/>
            <person name="Nusbaum C."/>
            <person name="Birren B."/>
        </authorList>
    </citation>
    <scope>NUCLEOTIDE SEQUENCE [LARGE SCALE GENOMIC DNA]</scope>
    <source>
        <strain evidence="5 6">CL02T12C06</strain>
    </source>
</reference>
<evidence type="ECO:0000313" key="6">
    <source>
        <dbReference type="Proteomes" id="UP000005974"/>
    </source>
</evidence>
<dbReference type="InterPro" id="IPR018357">
    <property type="entry name" value="Hexapep_transf_CS"/>
</dbReference>
<dbReference type="PATRIC" id="fig|997876.3.peg.2666"/>